<accession>A0ABW5EA11</accession>
<evidence type="ECO:0000256" key="2">
    <source>
        <dbReference type="SAM" id="SignalP"/>
    </source>
</evidence>
<feature type="signal peptide" evidence="2">
    <location>
        <begin position="1"/>
        <end position="21"/>
    </location>
</feature>
<feature type="chain" id="PRO_5046401260" evidence="2">
    <location>
        <begin position="22"/>
        <end position="242"/>
    </location>
</feature>
<name>A0ABW5EA11_9GAMM</name>
<keyword evidence="2" id="KW-0732">Signal</keyword>
<evidence type="ECO:0000313" key="3">
    <source>
        <dbReference type="EMBL" id="MFD2309093.1"/>
    </source>
</evidence>
<dbReference type="RefSeq" id="WP_265721055.1">
    <property type="nucleotide sequence ID" value="NZ_JAPIVK010000008.1"/>
</dbReference>
<organism evidence="3 4">
    <name type="scientific">Microbulbifer halophilus</name>
    <dbReference type="NCBI Taxonomy" id="453963"/>
    <lineage>
        <taxon>Bacteria</taxon>
        <taxon>Pseudomonadati</taxon>
        <taxon>Pseudomonadota</taxon>
        <taxon>Gammaproteobacteria</taxon>
        <taxon>Cellvibrionales</taxon>
        <taxon>Microbulbiferaceae</taxon>
        <taxon>Microbulbifer</taxon>
    </lineage>
</organism>
<feature type="compositionally biased region" description="Basic and acidic residues" evidence="1">
    <location>
        <begin position="39"/>
        <end position="57"/>
    </location>
</feature>
<dbReference type="Pfam" id="PF20125">
    <property type="entry name" value="DUF6515"/>
    <property type="match status" value="1"/>
</dbReference>
<dbReference type="InterPro" id="IPR045398">
    <property type="entry name" value="DUF6515"/>
</dbReference>
<dbReference type="EMBL" id="JBHUJD010000001">
    <property type="protein sequence ID" value="MFD2309093.1"/>
    <property type="molecule type" value="Genomic_DNA"/>
</dbReference>
<dbReference type="Proteomes" id="UP001597425">
    <property type="component" value="Unassembled WGS sequence"/>
</dbReference>
<evidence type="ECO:0000256" key="1">
    <source>
        <dbReference type="SAM" id="MobiDB-lite"/>
    </source>
</evidence>
<proteinExistence type="predicted"/>
<comment type="caution">
    <text evidence="3">The sequence shown here is derived from an EMBL/GenBank/DDBJ whole genome shotgun (WGS) entry which is preliminary data.</text>
</comment>
<protein>
    <submittedName>
        <fullName evidence="3">DUF6515 family protein</fullName>
    </submittedName>
</protein>
<feature type="region of interest" description="Disordered" evidence="1">
    <location>
        <begin position="39"/>
        <end position="120"/>
    </location>
</feature>
<feature type="compositionally biased region" description="Basic and acidic residues" evidence="1">
    <location>
        <begin position="66"/>
        <end position="92"/>
    </location>
</feature>
<feature type="compositionally biased region" description="Basic residues" evidence="1">
    <location>
        <begin position="93"/>
        <end position="109"/>
    </location>
</feature>
<gene>
    <name evidence="3" type="ORF">ACFSKX_01570</name>
</gene>
<keyword evidence="4" id="KW-1185">Reference proteome</keyword>
<sequence>MKRLITAIAAAGLLLAGPALADRTGHGKNQLAGSALEKAYSKHREARRADWRGDDRKKRISRHRPARGDRDHRRGRDGRRDWDKDRDRDRGRDHKKRHRKHDGRGHDRRGRSYGDRYKHRYKRKYRHHGRGHYGKRHRRHHRHHWRPDRFRYGYRWRRLPGSFVRISFGSRGFFYSDGIFYRPYHQGYVVSRAPIGAVVHSLPRTAVSLVFGGRNYYVAYDTCYLWDSDRRGYRVVANPGFY</sequence>
<reference evidence="4" key="1">
    <citation type="journal article" date="2019" name="Int. J. Syst. Evol. Microbiol.">
        <title>The Global Catalogue of Microorganisms (GCM) 10K type strain sequencing project: providing services to taxonomists for standard genome sequencing and annotation.</title>
        <authorList>
            <consortium name="The Broad Institute Genomics Platform"/>
            <consortium name="The Broad Institute Genome Sequencing Center for Infectious Disease"/>
            <person name="Wu L."/>
            <person name="Ma J."/>
        </authorList>
    </citation>
    <scope>NUCLEOTIDE SEQUENCE [LARGE SCALE GENOMIC DNA]</scope>
    <source>
        <strain evidence="4">KCTC 12848</strain>
    </source>
</reference>
<evidence type="ECO:0000313" key="4">
    <source>
        <dbReference type="Proteomes" id="UP001597425"/>
    </source>
</evidence>